<sequence>MFFNVQLKSSLFEFYYSKTTNRQIITSFYIQLPGAKQCSQCKRTRVNSVDHFNGQFKASGLCWLCRGKREILCGNCNGAGFTGGFMRTLED</sequence>
<dbReference type="InterPro" id="IPR057453">
    <property type="entry name" value="BSD2_CRD"/>
</dbReference>
<evidence type="ECO:0000313" key="2">
    <source>
        <dbReference type="EMBL" id="KAG8486955.1"/>
    </source>
</evidence>
<dbReference type="OrthoDB" id="2019540at2759"/>
<dbReference type="EMBL" id="JAHUZN010000008">
    <property type="protein sequence ID" value="KAG8486955.1"/>
    <property type="molecule type" value="Genomic_DNA"/>
</dbReference>
<organism evidence="2 3">
    <name type="scientific">Gossypium anomalum</name>
    <dbReference type="NCBI Taxonomy" id="47600"/>
    <lineage>
        <taxon>Eukaryota</taxon>
        <taxon>Viridiplantae</taxon>
        <taxon>Streptophyta</taxon>
        <taxon>Embryophyta</taxon>
        <taxon>Tracheophyta</taxon>
        <taxon>Spermatophyta</taxon>
        <taxon>Magnoliopsida</taxon>
        <taxon>eudicotyledons</taxon>
        <taxon>Gunneridae</taxon>
        <taxon>Pentapetalae</taxon>
        <taxon>rosids</taxon>
        <taxon>malvids</taxon>
        <taxon>Malvales</taxon>
        <taxon>Malvaceae</taxon>
        <taxon>Malvoideae</taxon>
        <taxon>Gossypium</taxon>
    </lineage>
</organism>
<accession>A0A8J5Z1Z9</accession>
<dbReference type="Pfam" id="PF25436">
    <property type="entry name" value="BSD2_CRD"/>
    <property type="match status" value="1"/>
</dbReference>
<keyword evidence="3" id="KW-1185">Reference proteome</keyword>
<dbReference type="AlphaFoldDB" id="A0A8J5Z1Z9"/>
<gene>
    <name evidence="2" type="ORF">CXB51_020467</name>
</gene>
<proteinExistence type="predicted"/>
<name>A0A8J5Z1Z9_9ROSI</name>
<evidence type="ECO:0000259" key="1">
    <source>
        <dbReference type="Pfam" id="PF25436"/>
    </source>
</evidence>
<feature type="domain" description="BSD2 cysteine rich" evidence="1">
    <location>
        <begin position="34"/>
        <end position="91"/>
    </location>
</feature>
<evidence type="ECO:0000313" key="3">
    <source>
        <dbReference type="Proteomes" id="UP000701853"/>
    </source>
</evidence>
<comment type="caution">
    <text evidence="2">The sequence shown here is derived from an EMBL/GenBank/DDBJ whole genome shotgun (WGS) entry which is preliminary data.</text>
</comment>
<reference evidence="2 3" key="1">
    <citation type="journal article" date="2021" name="bioRxiv">
        <title>The Gossypium anomalum genome as a resource for cotton improvement and evolutionary analysis of hybrid incompatibility.</title>
        <authorList>
            <person name="Grover C.E."/>
            <person name="Yuan D."/>
            <person name="Arick M.A."/>
            <person name="Miller E.R."/>
            <person name="Hu G."/>
            <person name="Peterson D.G."/>
            <person name="Wendel J.F."/>
            <person name="Udall J.A."/>
        </authorList>
    </citation>
    <scope>NUCLEOTIDE SEQUENCE [LARGE SCALE GENOMIC DNA]</scope>
    <source>
        <strain evidence="2">JFW-Udall</strain>
        <tissue evidence="2">Leaf</tissue>
    </source>
</reference>
<dbReference type="Proteomes" id="UP000701853">
    <property type="component" value="Chromosome 8"/>
</dbReference>
<protein>
    <recommendedName>
        <fullName evidence="1">BSD2 cysteine rich domain-containing protein</fullName>
    </recommendedName>
</protein>